<dbReference type="Gene3D" id="3.80.10.10">
    <property type="entry name" value="Ribonuclease Inhibitor"/>
    <property type="match status" value="3"/>
</dbReference>
<dbReference type="SMART" id="SM00369">
    <property type="entry name" value="LRR_TYP"/>
    <property type="match status" value="3"/>
</dbReference>
<dbReference type="RefSeq" id="XP_002682641.1">
    <property type="nucleotide sequence ID" value="XM_002682595.1"/>
</dbReference>
<dbReference type="EMBL" id="GG738846">
    <property type="protein sequence ID" value="EFC49897.1"/>
    <property type="molecule type" value="Genomic_DNA"/>
</dbReference>
<keyword evidence="5" id="KW-1185">Reference proteome</keyword>
<dbReference type="Proteomes" id="UP000006671">
    <property type="component" value="Unassembled WGS sequence"/>
</dbReference>
<dbReference type="InterPro" id="IPR032675">
    <property type="entry name" value="LRR_dom_sf"/>
</dbReference>
<accession>D2UZ79</accession>
<dbReference type="VEuPathDB" id="AmoebaDB:NAEGRDRAFT_61840"/>
<evidence type="ECO:0000313" key="4">
    <source>
        <dbReference type="EMBL" id="EFC49897.1"/>
    </source>
</evidence>
<name>D2UZ79_NAEGR</name>
<dbReference type="PANTHER" id="PTHR45712">
    <property type="entry name" value="AGAP008170-PA"/>
    <property type="match status" value="1"/>
</dbReference>
<feature type="region of interest" description="Disordered" evidence="3">
    <location>
        <begin position="12"/>
        <end position="67"/>
    </location>
</feature>
<proteinExistence type="predicted"/>
<evidence type="ECO:0000256" key="3">
    <source>
        <dbReference type="SAM" id="MobiDB-lite"/>
    </source>
</evidence>
<dbReference type="GO" id="GO:0005615">
    <property type="term" value="C:extracellular space"/>
    <property type="evidence" value="ECO:0007669"/>
    <property type="project" value="TreeGrafter"/>
</dbReference>
<dbReference type="KEGG" id="ngr:NAEGRDRAFT_61840"/>
<sequence length="506" mass="58182">MKISTIKQLVREASAKNRQQSQISNHRDDDSDAMTVSNDEEMKEFNSSDQLISNSSSSSTAPKQRKNRKNYITSNSFFSKTHSIKMYADLWFYISKFMDEPLNYFLTQFRLICKQALEAASRYTKLEMNGIYGNRLFLMICNHMTELKVLSLEKRLQNRKKVGITDIGPLKRGNLEKLEYLNLQNNSISNVTAFGVAKNLKNLKYLNLKGNKITTWQYLANKKLRNIEYLNLNSNMITSVYTYLYIDTKLPESNLKTLKLGNNKLDAIFFVNINMNYFSNLTNLDLKYNREIGTIWYNGESKLDKLEQLNISGTSIIDLTHVLTSFPKLKILKYGSVDYESMTTMSNLLQELSPSIVEDTPLKNQIETLYLNNMKLTCGNIVELCNLKLYQQLTKLVLSENKICNQSIQVLSQVPNQLTSLTVRNCFLNDGCATHLCSFPKLKYLDVAWNFLTNSGCNVLVSSNLDHLDITHNTYIDAKLISSRPTSIKKIIYGWGRTNIHERITQ</sequence>
<dbReference type="InterPro" id="IPR050333">
    <property type="entry name" value="SLRP"/>
</dbReference>
<gene>
    <name evidence="4" type="ORF">NAEGRDRAFT_61840</name>
</gene>
<dbReference type="SUPFAM" id="SSF52047">
    <property type="entry name" value="RNI-like"/>
    <property type="match status" value="1"/>
</dbReference>
<dbReference type="PANTHER" id="PTHR45712:SF31">
    <property type="entry name" value="PODOCAN"/>
    <property type="match status" value="1"/>
</dbReference>
<dbReference type="Pfam" id="PF13855">
    <property type="entry name" value="LRR_8"/>
    <property type="match status" value="1"/>
</dbReference>
<evidence type="ECO:0000256" key="2">
    <source>
        <dbReference type="ARBA" id="ARBA00022737"/>
    </source>
</evidence>
<keyword evidence="1" id="KW-0433">Leucine-rich repeat</keyword>
<protein>
    <submittedName>
        <fullName evidence="4">Predicted protein</fullName>
    </submittedName>
</protein>
<dbReference type="InParanoid" id="D2UZ79"/>
<feature type="compositionally biased region" description="Low complexity" evidence="3">
    <location>
        <begin position="47"/>
        <end position="59"/>
    </location>
</feature>
<dbReference type="InterPro" id="IPR001611">
    <property type="entry name" value="Leu-rich_rpt"/>
</dbReference>
<keyword evidence="2" id="KW-0677">Repeat</keyword>
<dbReference type="PROSITE" id="PS51450">
    <property type="entry name" value="LRR"/>
    <property type="match status" value="2"/>
</dbReference>
<dbReference type="InterPro" id="IPR003591">
    <property type="entry name" value="Leu-rich_rpt_typical-subtyp"/>
</dbReference>
<dbReference type="OrthoDB" id="1668230at2759"/>
<evidence type="ECO:0000256" key="1">
    <source>
        <dbReference type="ARBA" id="ARBA00022614"/>
    </source>
</evidence>
<organism evidence="5">
    <name type="scientific">Naegleria gruberi</name>
    <name type="common">Amoeba</name>
    <dbReference type="NCBI Taxonomy" id="5762"/>
    <lineage>
        <taxon>Eukaryota</taxon>
        <taxon>Discoba</taxon>
        <taxon>Heterolobosea</taxon>
        <taxon>Tetramitia</taxon>
        <taxon>Eutetramitia</taxon>
        <taxon>Vahlkampfiidae</taxon>
        <taxon>Naegleria</taxon>
    </lineage>
</organism>
<dbReference type="STRING" id="5762.D2UZ79"/>
<dbReference type="SMART" id="SM00365">
    <property type="entry name" value="LRR_SD22"/>
    <property type="match status" value="3"/>
</dbReference>
<evidence type="ECO:0000313" key="5">
    <source>
        <dbReference type="Proteomes" id="UP000006671"/>
    </source>
</evidence>
<dbReference type="AlphaFoldDB" id="D2UZ79"/>
<reference evidence="4 5" key="1">
    <citation type="journal article" date="2010" name="Cell">
        <title>The genome of Naegleria gruberi illuminates early eukaryotic versatility.</title>
        <authorList>
            <person name="Fritz-Laylin L.K."/>
            <person name="Prochnik S.E."/>
            <person name="Ginger M.L."/>
            <person name="Dacks J.B."/>
            <person name="Carpenter M.L."/>
            <person name="Field M.C."/>
            <person name="Kuo A."/>
            <person name="Paredez A."/>
            <person name="Chapman J."/>
            <person name="Pham J."/>
            <person name="Shu S."/>
            <person name="Neupane R."/>
            <person name="Cipriano M."/>
            <person name="Mancuso J."/>
            <person name="Tu H."/>
            <person name="Salamov A."/>
            <person name="Lindquist E."/>
            <person name="Shapiro H."/>
            <person name="Lucas S."/>
            <person name="Grigoriev I.V."/>
            <person name="Cande W.Z."/>
            <person name="Fulton C."/>
            <person name="Rokhsar D.S."/>
            <person name="Dawson S.C."/>
        </authorList>
    </citation>
    <scope>NUCLEOTIDE SEQUENCE [LARGE SCALE GENOMIC DNA]</scope>
    <source>
        <strain evidence="4 5">NEG-M</strain>
    </source>
</reference>
<dbReference type="GeneID" id="8863237"/>